<gene>
    <name evidence="1" type="ORF">DIURU_005521</name>
</gene>
<evidence type="ECO:0000313" key="1">
    <source>
        <dbReference type="EMBL" id="KAA8897008.1"/>
    </source>
</evidence>
<dbReference type="PANTHER" id="PTHR28218:SF1">
    <property type="entry name" value="VPS4-ASSOCIATED PROTEIN 1"/>
    <property type="match status" value="1"/>
</dbReference>
<dbReference type="EMBL" id="SWFT01000161">
    <property type="protein sequence ID" value="KAA8897008.1"/>
    <property type="molecule type" value="Genomic_DNA"/>
</dbReference>
<protein>
    <recommendedName>
        <fullName evidence="3">VPS4-associated protein 1</fullName>
    </recommendedName>
</protein>
<dbReference type="AlphaFoldDB" id="A0A642UD69"/>
<name>A0A642UD69_DIURU</name>
<proteinExistence type="predicted"/>
<accession>A0A642UD69</accession>
<dbReference type="Proteomes" id="UP000449547">
    <property type="component" value="Unassembled WGS sequence"/>
</dbReference>
<comment type="caution">
    <text evidence="1">The sequence shown here is derived from an EMBL/GenBank/DDBJ whole genome shotgun (WGS) entry which is preliminary data.</text>
</comment>
<dbReference type="GO" id="GO:0007034">
    <property type="term" value="P:vacuolar transport"/>
    <property type="evidence" value="ECO:0007669"/>
    <property type="project" value="TreeGrafter"/>
</dbReference>
<dbReference type="GO" id="GO:0005768">
    <property type="term" value="C:endosome"/>
    <property type="evidence" value="ECO:0007669"/>
    <property type="project" value="TreeGrafter"/>
</dbReference>
<reference evidence="1 2" key="1">
    <citation type="submission" date="2019-07" db="EMBL/GenBank/DDBJ databases">
        <title>Genome assembly of two rare yeast pathogens: Diutina rugosa and Trichomonascus ciferrii.</title>
        <authorList>
            <person name="Mixao V."/>
            <person name="Saus E."/>
            <person name="Hansen A."/>
            <person name="Lass-Flor C."/>
            <person name="Gabaldon T."/>
        </authorList>
    </citation>
    <scope>NUCLEOTIDE SEQUENCE [LARGE SCALE GENOMIC DNA]</scope>
    <source>
        <strain evidence="1 2">CBS 613</strain>
    </source>
</reference>
<dbReference type="InterPro" id="IPR013640">
    <property type="entry name" value="Vfa1"/>
</dbReference>
<sequence>MAGPFNNHYTCRQVAAKDSKACAICYKPTTTVLITDNQVDFFYVCSGHLSDAQFATAIKPTEYQDLVKKRIELESQIDKTTQERYKHKPFLWNKVWGSKKPKEDAKEGDADSSDKYAKLTKELEAQQKELEATKSSIASYSFKNYQLDDSMFKVRLNHHTQSQAARLRQQKIEQGGFFPEVPRHDVT</sequence>
<evidence type="ECO:0000313" key="2">
    <source>
        <dbReference type="Proteomes" id="UP000449547"/>
    </source>
</evidence>
<dbReference type="PANTHER" id="PTHR28218">
    <property type="entry name" value="VPS4-ASSOCIATED PROTEIN 1"/>
    <property type="match status" value="1"/>
</dbReference>
<dbReference type="VEuPathDB" id="FungiDB:DIURU_005521"/>
<dbReference type="OMA" id="SGPDWFY"/>
<dbReference type="RefSeq" id="XP_034009750.1">
    <property type="nucleotide sequence ID" value="XM_034158513.1"/>
</dbReference>
<evidence type="ECO:0008006" key="3">
    <source>
        <dbReference type="Google" id="ProtNLM"/>
    </source>
</evidence>
<organism evidence="1 2">
    <name type="scientific">Diutina rugosa</name>
    <name type="common">Yeast</name>
    <name type="synonym">Candida rugosa</name>
    <dbReference type="NCBI Taxonomy" id="5481"/>
    <lineage>
        <taxon>Eukaryota</taxon>
        <taxon>Fungi</taxon>
        <taxon>Dikarya</taxon>
        <taxon>Ascomycota</taxon>
        <taxon>Saccharomycotina</taxon>
        <taxon>Pichiomycetes</taxon>
        <taxon>Debaryomycetaceae</taxon>
        <taxon>Diutina</taxon>
    </lineage>
</organism>
<dbReference type="OrthoDB" id="2158714at2759"/>
<keyword evidence="2" id="KW-1185">Reference proteome</keyword>
<dbReference type="Pfam" id="PF08432">
    <property type="entry name" value="Vfa1"/>
    <property type="match status" value="1"/>
</dbReference>
<dbReference type="GeneID" id="54784172"/>